<feature type="region of interest" description="Disordered" evidence="1">
    <location>
        <begin position="58"/>
        <end position="132"/>
    </location>
</feature>
<dbReference type="InterPro" id="IPR001005">
    <property type="entry name" value="SANT/Myb"/>
</dbReference>
<dbReference type="GO" id="GO:0004190">
    <property type="term" value="F:aspartic-type endopeptidase activity"/>
    <property type="evidence" value="ECO:0007669"/>
    <property type="project" value="InterPro"/>
</dbReference>
<organism evidence="4 5">
    <name type="scientific">Chara braunii</name>
    <name type="common">Braun's stonewort</name>
    <dbReference type="NCBI Taxonomy" id="69332"/>
    <lineage>
        <taxon>Eukaryota</taxon>
        <taxon>Viridiplantae</taxon>
        <taxon>Streptophyta</taxon>
        <taxon>Charophyceae</taxon>
        <taxon>Charales</taxon>
        <taxon>Characeae</taxon>
        <taxon>Chara</taxon>
    </lineage>
</organism>
<dbReference type="Gramene" id="GBG82199">
    <property type="protein sequence ID" value="GBG82199"/>
    <property type="gene ID" value="CBR_g34481"/>
</dbReference>
<feature type="region of interest" description="Disordered" evidence="1">
    <location>
        <begin position="154"/>
        <end position="231"/>
    </location>
</feature>
<sequence>MNNVTGEPRPNVVTDGPGLSSPVTPVHKLRIGAGGEDEQILKHRLRMHAMAIPDIVEGAVGGCESPGPRTRERGDGGPSPSGGVSRVSDAVHSQERSAPSHMSPVGQESHGHSQITTPAGGRTQQGSEVGAPHSPYVLNQIILENELGVHPVDHVPYHADGSDAGGVHTLPQHKPPRCGSFGTAGIGTPSPATGRSRSRQVPSTADAGAPTPTGVSARSGSPSPNNDPWGETETEWLCRFRNEVKDMMGNETETYGRARLKEGFWKIVEQRMRDKGYNRKDDECKNKFNQILDFYRRLKANERWSGYPSYWDMNSARRKRYNVDFVLRRSWYDIIDPAEKDKDSINLTNLLDSGADEERVEDNEEARDADGGEDGGGEDTVPGAGGSTGGLQGIGFEPTLGKRKRSSVNVREASV</sequence>
<dbReference type="PROSITE" id="PS50175">
    <property type="entry name" value="ASP_PROT_RETROV"/>
    <property type="match status" value="1"/>
</dbReference>
<dbReference type="Gene3D" id="1.10.10.60">
    <property type="entry name" value="Homeodomain-like"/>
    <property type="match status" value="1"/>
</dbReference>
<dbReference type="OrthoDB" id="691673at2759"/>
<name>A0A388LIQ4_CHABU</name>
<evidence type="ECO:0000313" key="4">
    <source>
        <dbReference type="EMBL" id="GBG82199.1"/>
    </source>
</evidence>
<feature type="compositionally biased region" description="Polar residues" evidence="1">
    <location>
        <begin position="213"/>
        <end position="226"/>
    </location>
</feature>
<dbReference type="Pfam" id="PF13837">
    <property type="entry name" value="Myb_DNA-bind_4"/>
    <property type="match status" value="1"/>
</dbReference>
<reference evidence="4 5" key="1">
    <citation type="journal article" date="2018" name="Cell">
        <title>The Chara Genome: Secondary Complexity and Implications for Plant Terrestrialization.</title>
        <authorList>
            <person name="Nishiyama T."/>
            <person name="Sakayama H."/>
            <person name="Vries J.D."/>
            <person name="Buschmann H."/>
            <person name="Saint-Marcoux D."/>
            <person name="Ullrich K.K."/>
            <person name="Haas F.B."/>
            <person name="Vanderstraeten L."/>
            <person name="Becker D."/>
            <person name="Lang D."/>
            <person name="Vosolsobe S."/>
            <person name="Rombauts S."/>
            <person name="Wilhelmsson P.K.I."/>
            <person name="Janitza P."/>
            <person name="Kern R."/>
            <person name="Heyl A."/>
            <person name="Rumpler F."/>
            <person name="Villalobos L.I.A.C."/>
            <person name="Clay J.M."/>
            <person name="Skokan R."/>
            <person name="Toyoda A."/>
            <person name="Suzuki Y."/>
            <person name="Kagoshima H."/>
            <person name="Schijlen E."/>
            <person name="Tajeshwar N."/>
            <person name="Catarino B."/>
            <person name="Hetherington A.J."/>
            <person name="Saltykova A."/>
            <person name="Bonnot C."/>
            <person name="Breuninger H."/>
            <person name="Symeonidi A."/>
            <person name="Radhakrishnan G.V."/>
            <person name="Van Nieuwerburgh F."/>
            <person name="Deforce D."/>
            <person name="Chang C."/>
            <person name="Karol K.G."/>
            <person name="Hedrich R."/>
            <person name="Ulvskov P."/>
            <person name="Glockner G."/>
            <person name="Delwiche C.F."/>
            <person name="Petrasek J."/>
            <person name="Van de Peer Y."/>
            <person name="Friml J."/>
            <person name="Beilby M."/>
            <person name="Dolan L."/>
            <person name="Kohara Y."/>
            <person name="Sugano S."/>
            <person name="Fujiyama A."/>
            <person name="Delaux P.-M."/>
            <person name="Quint M."/>
            <person name="TheiBen G."/>
            <person name="Hagemann M."/>
            <person name="Harholt J."/>
            <person name="Dunand C."/>
            <person name="Zachgo S."/>
            <person name="Langdale J."/>
            <person name="Maumus F."/>
            <person name="Straeten D.V.D."/>
            <person name="Gould S.B."/>
            <person name="Rensing S.A."/>
        </authorList>
    </citation>
    <scope>NUCLEOTIDE SEQUENCE [LARGE SCALE GENOMIC DNA]</scope>
    <source>
        <strain evidence="4 5">S276</strain>
    </source>
</reference>
<evidence type="ECO:0000259" key="3">
    <source>
        <dbReference type="PROSITE" id="PS50175"/>
    </source>
</evidence>
<dbReference type="InterPro" id="IPR044822">
    <property type="entry name" value="Myb_DNA-bind_4"/>
</dbReference>
<feature type="compositionally biased region" description="Polar residues" evidence="1">
    <location>
        <begin position="112"/>
        <end position="127"/>
    </location>
</feature>
<evidence type="ECO:0008006" key="6">
    <source>
        <dbReference type="Google" id="ProtNLM"/>
    </source>
</evidence>
<feature type="region of interest" description="Disordered" evidence="1">
    <location>
        <begin position="1"/>
        <end position="26"/>
    </location>
</feature>
<gene>
    <name evidence="4" type="ORF">CBR_g34481</name>
</gene>
<evidence type="ECO:0000313" key="5">
    <source>
        <dbReference type="Proteomes" id="UP000265515"/>
    </source>
</evidence>
<dbReference type="PROSITE" id="PS50090">
    <property type="entry name" value="MYB_LIKE"/>
    <property type="match status" value="1"/>
</dbReference>
<protein>
    <recommendedName>
        <fullName evidence="6">Myb-like domain-containing protein</fullName>
    </recommendedName>
</protein>
<dbReference type="Proteomes" id="UP000265515">
    <property type="component" value="Unassembled WGS sequence"/>
</dbReference>
<dbReference type="InterPro" id="IPR001995">
    <property type="entry name" value="Peptidase_A2_cat"/>
</dbReference>
<comment type="caution">
    <text evidence="4">The sequence shown here is derived from an EMBL/GenBank/DDBJ whole genome shotgun (WGS) entry which is preliminary data.</text>
</comment>
<dbReference type="AlphaFoldDB" id="A0A388LIQ4"/>
<keyword evidence="5" id="KW-1185">Reference proteome</keyword>
<evidence type="ECO:0000259" key="2">
    <source>
        <dbReference type="PROSITE" id="PS50090"/>
    </source>
</evidence>
<feature type="region of interest" description="Disordered" evidence="1">
    <location>
        <begin position="352"/>
        <end position="415"/>
    </location>
</feature>
<dbReference type="PANTHER" id="PTHR33492">
    <property type="entry name" value="OSJNBA0043A12.37 PROTEIN-RELATED"/>
    <property type="match status" value="1"/>
</dbReference>
<feature type="domain" description="Peptidase A2" evidence="3">
    <location>
        <begin position="347"/>
        <end position="388"/>
    </location>
</feature>
<feature type="domain" description="Myb-like" evidence="2">
    <location>
        <begin position="221"/>
        <end position="292"/>
    </location>
</feature>
<dbReference type="PANTHER" id="PTHR33492:SF4">
    <property type="entry name" value="OS02G0174300 PROTEIN"/>
    <property type="match status" value="1"/>
</dbReference>
<feature type="compositionally biased region" description="Gly residues" evidence="1">
    <location>
        <begin position="383"/>
        <end position="393"/>
    </location>
</feature>
<dbReference type="GO" id="GO:0006508">
    <property type="term" value="P:proteolysis"/>
    <property type="evidence" value="ECO:0007669"/>
    <property type="project" value="InterPro"/>
</dbReference>
<evidence type="ECO:0000256" key="1">
    <source>
        <dbReference type="SAM" id="MobiDB-lite"/>
    </source>
</evidence>
<feature type="compositionally biased region" description="Acidic residues" evidence="1">
    <location>
        <begin position="354"/>
        <end position="377"/>
    </location>
</feature>
<dbReference type="EMBL" id="BFEA01000399">
    <property type="protein sequence ID" value="GBG82199.1"/>
    <property type="molecule type" value="Genomic_DNA"/>
</dbReference>
<feature type="compositionally biased region" description="Polar residues" evidence="1">
    <location>
        <begin position="190"/>
        <end position="203"/>
    </location>
</feature>
<proteinExistence type="predicted"/>
<accession>A0A388LIQ4</accession>